<name>A0ABS6V0E7_9PSEU</name>
<organism evidence="2 3">
    <name type="scientific">Pseudonocardia abyssalis</name>
    <dbReference type="NCBI Taxonomy" id="2792008"/>
    <lineage>
        <taxon>Bacteria</taxon>
        <taxon>Bacillati</taxon>
        <taxon>Actinomycetota</taxon>
        <taxon>Actinomycetes</taxon>
        <taxon>Pseudonocardiales</taxon>
        <taxon>Pseudonocardiaceae</taxon>
        <taxon>Pseudonocardia</taxon>
    </lineage>
</organism>
<evidence type="ECO:0000313" key="2">
    <source>
        <dbReference type="EMBL" id="MBW0137992.1"/>
    </source>
</evidence>
<dbReference type="RefSeq" id="WP_218616442.1">
    <property type="nucleotide sequence ID" value="NZ_JADQDK010000001.1"/>
</dbReference>
<gene>
    <name evidence="2" type="ORF">I4I81_27540</name>
</gene>
<comment type="caution">
    <text evidence="2">The sequence shown here is derived from an EMBL/GenBank/DDBJ whole genome shotgun (WGS) entry which is preliminary data.</text>
</comment>
<dbReference type="EMBL" id="JADQDK010000001">
    <property type="protein sequence ID" value="MBW0137992.1"/>
    <property type="molecule type" value="Genomic_DNA"/>
</dbReference>
<sequence length="153" mass="16809">MPYLVRSTRVSDRQINSLRGPRRKAYNEFEHALALQGCAALGYRLTGDEPLPNLCVKHLRGNDRVVVAFSGDEAWVLLVGPHTDGDAAVDVVRTRRRPPPGPAPDEAALLRRRPATTRVRRGCDQRPRPASSPATPVAARACTLLIICPWTCP</sequence>
<proteinExistence type="predicted"/>
<protein>
    <submittedName>
        <fullName evidence="2">Uncharacterized protein</fullName>
    </submittedName>
</protein>
<accession>A0ABS6V0E7</accession>
<evidence type="ECO:0000256" key="1">
    <source>
        <dbReference type="SAM" id="MobiDB-lite"/>
    </source>
</evidence>
<feature type="region of interest" description="Disordered" evidence="1">
    <location>
        <begin position="94"/>
        <end position="134"/>
    </location>
</feature>
<feature type="compositionally biased region" description="Basic residues" evidence="1">
    <location>
        <begin position="110"/>
        <end position="120"/>
    </location>
</feature>
<dbReference type="Proteomes" id="UP000694287">
    <property type="component" value="Unassembled WGS sequence"/>
</dbReference>
<keyword evidence="3" id="KW-1185">Reference proteome</keyword>
<evidence type="ECO:0000313" key="3">
    <source>
        <dbReference type="Proteomes" id="UP000694287"/>
    </source>
</evidence>
<reference evidence="2 3" key="1">
    <citation type="submission" date="2020-11" db="EMBL/GenBank/DDBJ databases">
        <title>Pseudonocardia abyssalis sp. nov. and Pseudonocardia oceani sp. nov., description and phylogenomic analysis of two novel actinomycetes isolated from the deep Southern Ocean.</title>
        <authorList>
            <person name="Parra J."/>
        </authorList>
    </citation>
    <scope>NUCLEOTIDE SEQUENCE [LARGE SCALE GENOMIC DNA]</scope>
    <source>
        <strain evidence="2 3">KRD-168</strain>
    </source>
</reference>